<comment type="cofactor">
    <cofactor evidence="1">
        <name>Zn(2+)</name>
        <dbReference type="ChEBI" id="CHEBI:29105"/>
    </cofactor>
</comment>
<dbReference type="InterPro" id="IPR051607">
    <property type="entry name" value="Metallo-dep_hydrolases"/>
</dbReference>
<evidence type="ECO:0000256" key="3">
    <source>
        <dbReference type="ARBA" id="ARBA00022801"/>
    </source>
</evidence>
<evidence type="ECO:0000313" key="7">
    <source>
        <dbReference type="Proteomes" id="UP000028525"/>
    </source>
</evidence>
<evidence type="ECO:0000256" key="1">
    <source>
        <dbReference type="ARBA" id="ARBA00001947"/>
    </source>
</evidence>
<dbReference type="AlphaFoldDB" id="A0A084JGZ7"/>
<reference evidence="6 7" key="1">
    <citation type="submission" date="2014-07" db="EMBL/GenBank/DDBJ databases">
        <title>Draft genome of Clostridium celerecrescens 152B isolated from sediments associated with methane hydrate from Krishna Godavari basin.</title>
        <authorList>
            <person name="Honkalas V.S."/>
            <person name="Dabir A.P."/>
            <person name="Arora P."/>
            <person name="Dhakephalkar P.K."/>
        </authorList>
    </citation>
    <scope>NUCLEOTIDE SEQUENCE [LARGE SCALE GENOMIC DNA]</scope>
    <source>
        <strain evidence="6 7">152B</strain>
    </source>
</reference>
<evidence type="ECO:0000256" key="2">
    <source>
        <dbReference type="ARBA" id="ARBA00022723"/>
    </source>
</evidence>
<feature type="domain" description="Amidohydrolase-related" evidence="5">
    <location>
        <begin position="61"/>
        <end position="422"/>
    </location>
</feature>
<sequence length="426" mass="47679">MTGGKNFVLKGNICYSEDVRSLKTVEQGYLVCQDGKSAGVYKELPVQFTDYPLEDWGDMLIVPGLVDLHIHAPQFAFRGLGMDLELLDWLNTNTFPEEAKYADLEYAKKAYGIFAESMKKSATTRACIFGTIHRPATELLMDLMEETGLKTMIGKVNMDRNSPDYLREQGAEESEQETLRWLEEIGSKYENVKPILTPRFIPSCTDDLMERLGRLQKEHGLPVQSHLSENQGEVAWVKELCPTSEFYGDAYDQFGLFGGNGKTVMAHCVSSSEEEIELIKERGVYIAHCPQSNTNLSSGIAPVRTYLDHELNVGLGTDVAGGSGESIFRAMADAIQVSKLRWRLKDESLKPLTVEEAFYLGTLGGGSFFGKVGSFLEGYEFDALILDDSGLPHPQVLNLRERLERFIYLSDDRHLKGKYTGGSRIF</sequence>
<evidence type="ECO:0000256" key="4">
    <source>
        <dbReference type="ARBA" id="ARBA00022833"/>
    </source>
</evidence>
<comment type="caution">
    <text evidence="6">The sequence shown here is derived from an EMBL/GenBank/DDBJ whole genome shotgun (WGS) entry which is preliminary data.</text>
</comment>
<organism evidence="6 7">
    <name type="scientific">Lacrimispora celerecrescens</name>
    <dbReference type="NCBI Taxonomy" id="29354"/>
    <lineage>
        <taxon>Bacteria</taxon>
        <taxon>Bacillati</taxon>
        <taxon>Bacillota</taxon>
        <taxon>Clostridia</taxon>
        <taxon>Lachnospirales</taxon>
        <taxon>Lachnospiraceae</taxon>
        <taxon>Lacrimispora</taxon>
    </lineage>
</organism>
<dbReference type="Pfam" id="PF01979">
    <property type="entry name" value="Amidohydro_1"/>
    <property type="match status" value="1"/>
</dbReference>
<dbReference type="InterPro" id="IPR032466">
    <property type="entry name" value="Metal_Hydrolase"/>
</dbReference>
<dbReference type="GO" id="GO:0008892">
    <property type="term" value="F:guanine deaminase activity"/>
    <property type="evidence" value="ECO:0007669"/>
    <property type="project" value="TreeGrafter"/>
</dbReference>
<dbReference type="SUPFAM" id="SSF51338">
    <property type="entry name" value="Composite domain of metallo-dependent hydrolases"/>
    <property type="match status" value="1"/>
</dbReference>
<keyword evidence="4" id="KW-0862">Zinc</keyword>
<dbReference type="InterPro" id="IPR011059">
    <property type="entry name" value="Metal-dep_hydrolase_composite"/>
</dbReference>
<dbReference type="Gene3D" id="3.20.20.140">
    <property type="entry name" value="Metal-dependent hydrolases"/>
    <property type="match status" value="1"/>
</dbReference>
<dbReference type="InterPro" id="IPR006680">
    <property type="entry name" value="Amidohydro-rel"/>
</dbReference>
<accession>A0A084JGZ7</accession>
<dbReference type="RefSeq" id="WP_038283628.1">
    <property type="nucleotide sequence ID" value="NZ_JPME01000025.1"/>
</dbReference>
<proteinExistence type="predicted"/>
<dbReference type="Gene3D" id="2.30.40.10">
    <property type="entry name" value="Urease, subunit C, domain 1"/>
    <property type="match status" value="1"/>
</dbReference>
<evidence type="ECO:0000313" key="6">
    <source>
        <dbReference type="EMBL" id="KEZ88231.1"/>
    </source>
</evidence>
<dbReference type="OrthoDB" id="9807210at2"/>
<evidence type="ECO:0000259" key="5">
    <source>
        <dbReference type="Pfam" id="PF01979"/>
    </source>
</evidence>
<dbReference type="SUPFAM" id="SSF51556">
    <property type="entry name" value="Metallo-dependent hydrolases"/>
    <property type="match status" value="1"/>
</dbReference>
<keyword evidence="3 6" id="KW-0378">Hydrolase</keyword>
<dbReference type="GO" id="GO:0008270">
    <property type="term" value="F:zinc ion binding"/>
    <property type="evidence" value="ECO:0007669"/>
    <property type="project" value="TreeGrafter"/>
</dbReference>
<name>A0A084JGZ7_9FIRM</name>
<gene>
    <name evidence="6" type="ORF">IO98_18540</name>
</gene>
<dbReference type="GO" id="GO:0005829">
    <property type="term" value="C:cytosol"/>
    <property type="evidence" value="ECO:0007669"/>
    <property type="project" value="TreeGrafter"/>
</dbReference>
<dbReference type="STRING" id="29354.IO98_18540"/>
<dbReference type="PANTHER" id="PTHR11271">
    <property type="entry name" value="GUANINE DEAMINASE"/>
    <property type="match status" value="1"/>
</dbReference>
<protein>
    <submittedName>
        <fullName evidence="6">Amidohydrolase</fullName>
    </submittedName>
</protein>
<dbReference type="GO" id="GO:0046098">
    <property type="term" value="P:guanine metabolic process"/>
    <property type="evidence" value="ECO:0007669"/>
    <property type="project" value="TreeGrafter"/>
</dbReference>
<keyword evidence="2" id="KW-0479">Metal-binding</keyword>
<dbReference type="Proteomes" id="UP000028525">
    <property type="component" value="Unassembled WGS sequence"/>
</dbReference>
<dbReference type="PANTHER" id="PTHR11271:SF6">
    <property type="entry name" value="GUANINE DEAMINASE"/>
    <property type="match status" value="1"/>
</dbReference>
<keyword evidence="7" id="KW-1185">Reference proteome</keyword>
<dbReference type="EMBL" id="JPME01000025">
    <property type="protein sequence ID" value="KEZ88231.1"/>
    <property type="molecule type" value="Genomic_DNA"/>
</dbReference>